<protein>
    <recommendedName>
        <fullName evidence="5">MMS19 nucleotide excision repair protein</fullName>
    </recommendedName>
</protein>
<dbReference type="InterPro" id="IPR011989">
    <property type="entry name" value="ARM-like"/>
</dbReference>
<evidence type="ECO:0000256" key="4">
    <source>
        <dbReference type="ARBA" id="ARBA00023242"/>
    </source>
</evidence>
<comment type="caution">
    <text evidence="8">The sequence shown here is derived from an EMBL/GenBank/DDBJ whole genome shotgun (WGS) entry which is preliminary data.</text>
</comment>
<dbReference type="EMBL" id="MU250544">
    <property type="protein sequence ID" value="KAG7443589.1"/>
    <property type="molecule type" value="Genomic_DNA"/>
</dbReference>
<reference evidence="8" key="1">
    <citation type="submission" date="2020-11" db="EMBL/GenBank/DDBJ databases">
        <title>Adaptations for nitrogen fixation in a non-lichenized fungal sporocarp promotes dispersal by wood-feeding termites.</title>
        <authorList>
            <consortium name="DOE Joint Genome Institute"/>
            <person name="Koch R.A."/>
            <person name="Yoon G."/>
            <person name="Arayal U."/>
            <person name="Lail K."/>
            <person name="Amirebrahimi M."/>
            <person name="Labutti K."/>
            <person name="Lipzen A."/>
            <person name="Riley R."/>
            <person name="Barry K."/>
            <person name="Henrissat B."/>
            <person name="Grigoriev I.V."/>
            <person name="Herr J.R."/>
            <person name="Aime M.C."/>
        </authorList>
    </citation>
    <scope>NUCLEOTIDE SEQUENCE</scope>
    <source>
        <strain evidence="8">MCA 3950</strain>
    </source>
</reference>
<proteinExistence type="inferred from homology"/>
<dbReference type="GO" id="GO:0051604">
    <property type="term" value="P:protein maturation"/>
    <property type="evidence" value="ECO:0007669"/>
    <property type="project" value="UniProtKB-UniRule"/>
</dbReference>
<dbReference type="InterPro" id="IPR039920">
    <property type="entry name" value="MMS19"/>
</dbReference>
<dbReference type="OrthoDB" id="342900at2759"/>
<evidence type="ECO:0000256" key="5">
    <source>
        <dbReference type="RuleBase" id="RU367072"/>
    </source>
</evidence>
<dbReference type="Proteomes" id="UP000812287">
    <property type="component" value="Unassembled WGS sequence"/>
</dbReference>
<keyword evidence="4 5" id="KW-0539">Nucleus</keyword>
<dbReference type="InterPro" id="IPR029240">
    <property type="entry name" value="MMS19_N"/>
</dbReference>
<dbReference type="GO" id="GO:0016226">
    <property type="term" value="P:iron-sulfur cluster assembly"/>
    <property type="evidence" value="ECO:0007669"/>
    <property type="project" value="UniProtKB-UniRule"/>
</dbReference>
<dbReference type="AlphaFoldDB" id="A0A9P7VMS2"/>
<name>A0A9P7VMS2_9AGAR</name>
<dbReference type="GeneID" id="66101673"/>
<dbReference type="GO" id="GO:0005634">
    <property type="term" value="C:nucleus"/>
    <property type="evidence" value="ECO:0007669"/>
    <property type="project" value="UniProtKB-SubCell"/>
</dbReference>
<dbReference type="Gene3D" id="1.25.10.10">
    <property type="entry name" value="Leucine-rich Repeat Variant"/>
    <property type="match status" value="1"/>
</dbReference>
<gene>
    <name evidence="8" type="ORF">BT62DRAFT_1078330</name>
</gene>
<comment type="similarity">
    <text evidence="2 5">Belongs to the MET18/MMS19 family.</text>
</comment>
<dbReference type="GO" id="GO:0097361">
    <property type="term" value="C:cytosolic [4Fe-4S] assembly targeting complex"/>
    <property type="evidence" value="ECO:0007669"/>
    <property type="project" value="UniProtKB-UniRule"/>
</dbReference>
<dbReference type="Pfam" id="PF14500">
    <property type="entry name" value="MMS19_N"/>
    <property type="match status" value="1"/>
</dbReference>
<evidence type="ECO:0000259" key="7">
    <source>
        <dbReference type="Pfam" id="PF14500"/>
    </source>
</evidence>
<organism evidence="8 9">
    <name type="scientific">Guyanagaster necrorhizus</name>
    <dbReference type="NCBI Taxonomy" id="856835"/>
    <lineage>
        <taxon>Eukaryota</taxon>
        <taxon>Fungi</taxon>
        <taxon>Dikarya</taxon>
        <taxon>Basidiomycota</taxon>
        <taxon>Agaricomycotina</taxon>
        <taxon>Agaricomycetes</taxon>
        <taxon>Agaricomycetidae</taxon>
        <taxon>Agaricales</taxon>
        <taxon>Marasmiineae</taxon>
        <taxon>Physalacriaceae</taxon>
        <taxon>Guyanagaster</taxon>
    </lineage>
</organism>
<keyword evidence="3" id="KW-0677">Repeat</keyword>
<keyword evidence="5" id="KW-0227">DNA damage</keyword>
<evidence type="ECO:0000313" key="8">
    <source>
        <dbReference type="EMBL" id="KAG7443589.1"/>
    </source>
</evidence>
<sequence length="1036" mass="114369">MESTERLVRTWMASGRDEEVVMTASEVSDGRTSLLNVVKALGEYLTAEEDSLRTKGVEFLSLVLDRSPPEKLNRQSVRVLATFYCTKLEDTETIIPALKGLLSLSRLINCTSEDVPAITRALFVHVKMKVLVQSVRLVVYSIIDNFMARHRDALKQMNKEFLAGYVALADGEKDPRNLLVAFAIARVILVEFDISAFVEDLFNITFCYFPITFRPPPNDPYGISADDLKRNLRRCLSATPAFGPMAIPVFLEKLIAGSPMTKRDTLQSMTECFPVYGAGLARSSAREIWNALKLEIFQPTDTITADMALNCTQSLVKTIYLADSRAEDGSETDSEGLAQDACEECIMILREPEKSQARPAIKVLCAFMSTTPSVAHYTISKTAPHLVALFITLEDTASRLSDLLLLSDLIAAARDSVSNLQQSDVIEPPLLPYKDDILGIVIVGLQTNSLRRPALACLLGMVSTKYLLTDEELGFVVHKTNEVLQGDTDENDDESDILKLLTTITTISPHHVVDQTLPLLFNDLPDQAPSRAAVTDRIKYRRILSALSILCQQPELFEVFMIRLTTRVELLCSATDIEADSEPRAAYAHAILRSIAQTLSSKVDEKHVDVPKYIDRLVPRLYKLFIYSALTSDGGYVIATDPRLILVAGDIISLVAQCLTVERYQTFMVALFSAFISGNVASICEGQLKLPADIVFHPFQDSALTSLKNLILLFAAAIIAAPKEVSIPVSSLDGFLSDILKWSLMTADNDIQREAAWKILTSILNKHTADASGFLSQQLEIFESNRLSDTALTVPQRQQGVAAWVYICKALLVQSHPSALDFADRLFGVFGDESIGWDAAKAIGQIVEPGDVLSKRNRSVIKILHVQKFVSKILPRIIAGANDTSKPNEQISNLVALASLIKSISKPLYSQQMPILIPFLLRGLDLPDESVHVNVIDTFIAAAEGDTPEQSLVAEHVPSLISKMLKNSGIQDTPSTRVRIAAARYLAILPQIVRYDILHPYKSQVVKELAKVLDDPKRAVRKEAVNARTNWIKCGG</sequence>
<dbReference type="SUPFAM" id="SSF48371">
    <property type="entry name" value="ARM repeat"/>
    <property type="match status" value="2"/>
</dbReference>
<feature type="domain" description="MMS19 C-terminal" evidence="6">
    <location>
        <begin position="543"/>
        <end position="990"/>
    </location>
</feature>
<evidence type="ECO:0000259" key="6">
    <source>
        <dbReference type="Pfam" id="PF12460"/>
    </source>
</evidence>
<dbReference type="GO" id="GO:0006281">
    <property type="term" value="P:DNA repair"/>
    <property type="evidence" value="ECO:0007669"/>
    <property type="project" value="UniProtKB-UniRule"/>
</dbReference>
<feature type="domain" description="MMS19 N-terminal" evidence="7">
    <location>
        <begin position="38"/>
        <end position="298"/>
    </location>
</feature>
<dbReference type="PANTHER" id="PTHR12891">
    <property type="entry name" value="DNA REPAIR/TRANSCRIPTION PROTEIN MET18/MMS19"/>
    <property type="match status" value="1"/>
</dbReference>
<dbReference type="PANTHER" id="PTHR12891:SF0">
    <property type="entry name" value="MMS19 NUCLEOTIDE EXCISION REPAIR PROTEIN HOMOLOG"/>
    <property type="match status" value="1"/>
</dbReference>
<evidence type="ECO:0000256" key="3">
    <source>
        <dbReference type="ARBA" id="ARBA00022737"/>
    </source>
</evidence>
<dbReference type="InterPro" id="IPR024687">
    <property type="entry name" value="MMS19_C"/>
</dbReference>
<evidence type="ECO:0000313" key="9">
    <source>
        <dbReference type="Proteomes" id="UP000812287"/>
    </source>
</evidence>
<keyword evidence="5" id="KW-0234">DNA repair</keyword>
<dbReference type="Pfam" id="PF12460">
    <property type="entry name" value="MMS19_C"/>
    <property type="match status" value="1"/>
</dbReference>
<dbReference type="RefSeq" id="XP_043037089.1">
    <property type="nucleotide sequence ID" value="XM_043179379.1"/>
</dbReference>
<accession>A0A9P7VMS2</accession>
<comment type="subcellular location">
    <subcellularLocation>
        <location evidence="1 5">Nucleus</location>
    </subcellularLocation>
</comment>
<dbReference type="InterPro" id="IPR016024">
    <property type="entry name" value="ARM-type_fold"/>
</dbReference>
<keyword evidence="9" id="KW-1185">Reference proteome</keyword>
<evidence type="ECO:0000256" key="2">
    <source>
        <dbReference type="ARBA" id="ARBA00009340"/>
    </source>
</evidence>
<evidence type="ECO:0000256" key="1">
    <source>
        <dbReference type="ARBA" id="ARBA00004123"/>
    </source>
</evidence>
<comment type="function">
    <text evidence="5">Key component of the cytosolic iron-sulfur protein assembly (CIA) complex, a multiprotein complex that mediates the incorporation of iron-sulfur cluster into apoproteins specifically involved in DNA metabolism and genomic integrity. In the CIA complex, MMS19 acts as an adapter between early-acting CIA components and a subset of cellular target iron-sulfur proteins.</text>
</comment>